<feature type="transmembrane region" description="Helical" evidence="2">
    <location>
        <begin position="184"/>
        <end position="200"/>
    </location>
</feature>
<gene>
    <name evidence="4" type="ORF">H9633_11000</name>
</gene>
<evidence type="ECO:0000256" key="1">
    <source>
        <dbReference type="SAM" id="MobiDB-lite"/>
    </source>
</evidence>
<dbReference type="RefSeq" id="WP_191713206.1">
    <property type="nucleotide sequence ID" value="NZ_JACSPX010000003.1"/>
</dbReference>
<proteinExistence type="predicted"/>
<dbReference type="InterPro" id="IPR018929">
    <property type="entry name" value="DUF2510"/>
</dbReference>
<keyword evidence="2" id="KW-0472">Membrane</keyword>
<comment type="caution">
    <text evidence="4">The sequence shown here is derived from an EMBL/GenBank/DDBJ whole genome shotgun (WGS) entry which is preliminary data.</text>
</comment>
<feature type="domain" description="DUF2510" evidence="3">
    <location>
        <begin position="5"/>
        <end position="35"/>
    </location>
</feature>
<organism evidence="4 5">
    <name type="scientific">Microbacterium commune</name>
    <dbReference type="NCBI Taxonomy" id="2762219"/>
    <lineage>
        <taxon>Bacteria</taxon>
        <taxon>Bacillati</taxon>
        <taxon>Actinomycetota</taxon>
        <taxon>Actinomycetes</taxon>
        <taxon>Micrococcales</taxon>
        <taxon>Microbacteriaceae</taxon>
        <taxon>Microbacterium</taxon>
    </lineage>
</organism>
<sequence length="347" mass="35311">MSVPAGWYDDGSGRQRWWDGEQWTEHYAPESPAAAPSESTAGDDVTPDAGASGEPHSEYIPPVAPGATEATQPTEAYPAVTPDGYPQSGFGDAPAYGQDAYGQNAYGQGGYGQQGYPGAGGGDAQNAYAAPAPYGGAAGYGGAYPAPDAGPRKTPVLGYVGLGLAVIGGIIACVPGLITFGIGSFLLFGAFVVSIIALFIKNTAKWPGIAGLVLSIVMGVVATIVLSVTLFTTLADNSWESSDDPYATDEPYASDEPYDEETTAPDAGGERPSAQELATGLETIVDESGAGGFPDDLLLCLGDAFYASEMSDEALQMVAAGSTDFTDPADGLDFASTFAEAAGTCSQ</sequence>
<feature type="compositionally biased region" description="Acidic residues" evidence="1">
    <location>
        <begin position="241"/>
        <end position="263"/>
    </location>
</feature>
<name>A0ABR8W732_9MICO</name>
<keyword evidence="2" id="KW-1133">Transmembrane helix</keyword>
<evidence type="ECO:0000313" key="5">
    <source>
        <dbReference type="Proteomes" id="UP000611521"/>
    </source>
</evidence>
<feature type="transmembrane region" description="Helical" evidence="2">
    <location>
        <begin position="156"/>
        <end position="178"/>
    </location>
</feature>
<reference evidence="4 5" key="1">
    <citation type="submission" date="2020-08" db="EMBL/GenBank/DDBJ databases">
        <title>A Genomic Blueprint of the Chicken Gut Microbiome.</title>
        <authorList>
            <person name="Gilroy R."/>
            <person name="Ravi A."/>
            <person name="Getino M."/>
            <person name="Pursley I."/>
            <person name="Horton D.L."/>
            <person name="Alikhan N.-F."/>
            <person name="Baker D."/>
            <person name="Gharbi K."/>
            <person name="Hall N."/>
            <person name="Watson M."/>
            <person name="Adriaenssens E.M."/>
            <person name="Foster-Nyarko E."/>
            <person name="Jarju S."/>
            <person name="Secka A."/>
            <person name="Antonio M."/>
            <person name="Oren A."/>
            <person name="Chaudhuri R."/>
            <person name="La Ragione R.M."/>
            <person name="Hildebrand F."/>
            <person name="Pallen M.J."/>
        </authorList>
    </citation>
    <scope>NUCLEOTIDE SEQUENCE [LARGE SCALE GENOMIC DNA]</scope>
    <source>
        <strain evidence="4 5">Re1</strain>
    </source>
</reference>
<evidence type="ECO:0000256" key="2">
    <source>
        <dbReference type="SAM" id="Phobius"/>
    </source>
</evidence>
<accession>A0ABR8W732</accession>
<feature type="compositionally biased region" description="Low complexity" evidence="1">
    <location>
        <begin position="29"/>
        <end position="39"/>
    </location>
</feature>
<keyword evidence="2" id="KW-0812">Transmembrane</keyword>
<feature type="region of interest" description="Disordered" evidence="1">
    <location>
        <begin position="21"/>
        <end position="93"/>
    </location>
</feature>
<dbReference type="Pfam" id="PF10708">
    <property type="entry name" value="DUF2510"/>
    <property type="match status" value="1"/>
</dbReference>
<feature type="transmembrane region" description="Helical" evidence="2">
    <location>
        <begin position="212"/>
        <end position="235"/>
    </location>
</feature>
<evidence type="ECO:0000313" key="4">
    <source>
        <dbReference type="EMBL" id="MBD8012824.1"/>
    </source>
</evidence>
<dbReference type="EMBL" id="JACSPX010000003">
    <property type="protein sequence ID" value="MBD8012824.1"/>
    <property type="molecule type" value="Genomic_DNA"/>
</dbReference>
<protein>
    <submittedName>
        <fullName evidence="4">DUF2510 domain-containing protein</fullName>
    </submittedName>
</protein>
<evidence type="ECO:0000259" key="3">
    <source>
        <dbReference type="Pfam" id="PF10708"/>
    </source>
</evidence>
<dbReference type="Proteomes" id="UP000611521">
    <property type="component" value="Unassembled WGS sequence"/>
</dbReference>
<keyword evidence="5" id="KW-1185">Reference proteome</keyword>
<feature type="region of interest" description="Disordered" evidence="1">
    <location>
        <begin position="241"/>
        <end position="273"/>
    </location>
</feature>